<comment type="subcellular location">
    <subcellularLocation>
        <location evidence="1 7">Secreted</location>
        <location evidence="1 7">Cell wall</location>
    </subcellularLocation>
</comment>
<evidence type="ECO:0000256" key="3">
    <source>
        <dbReference type="ARBA" id="ARBA00022512"/>
    </source>
</evidence>
<keyword evidence="4 7" id="KW-0964">Secreted</keyword>
<dbReference type="SMART" id="SM00075">
    <property type="entry name" value="HYDRO"/>
    <property type="match status" value="1"/>
</dbReference>
<dbReference type="Proteomes" id="UP000807342">
    <property type="component" value="Unassembled WGS sequence"/>
</dbReference>
<comment type="caution">
    <text evidence="8">The sequence shown here is derived from an EMBL/GenBank/DDBJ whole genome shotgun (WGS) entry which is preliminary data.</text>
</comment>
<feature type="chain" id="PRO_5040535187" description="Hydrophobin" evidence="7">
    <location>
        <begin position="20"/>
        <end position="115"/>
    </location>
</feature>
<evidence type="ECO:0000256" key="1">
    <source>
        <dbReference type="ARBA" id="ARBA00004191"/>
    </source>
</evidence>
<organism evidence="8 9">
    <name type="scientific">Macrolepiota fuliginosa MF-IS2</name>
    <dbReference type="NCBI Taxonomy" id="1400762"/>
    <lineage>
        <taxon>Eukaryota</taxon>
        <taxon>Fungi</taxon>
        <taxon>Dikarya</taxon>
        <taxon>Basidiomycota</taxon>
        <taxon>Agaricomycotina</taxon>
        <taxon>Agaricomycetes</taxon>
        <taxon>Agaricomycetidae</taxon>
        <taxon>Agaricales</taxon>
        <taxon>Agaricineae</taxon>
        <taxon>Agaricaceae</taxon>
        <taxon>Macrolepiota</taxon>
    </lineage>
</organism>
<evidence type="ECO:0000256" key="5">
    <source>
        <dbReference type="ARBA" id="ARBA00022729"/>
    </source>
</evidence>
<accession>A0A9P6BW17</accession>
<dbReference type="GO" id="GO:0005199">
    <property type="term" value="F:structural constituent of cell wall"/>
    <property type="evidence" value="ECO:0007669"/>
    <property type="project" value="InterPro"/>
</dbReference>
<evidence type="ECO:0000313" key="8">
    <source>
        <dbReference type="EMBL" id="KAF9440108.1"/>
    </source>
</evidence>
<protein>
    <recommendedName>
        <fullName evidence="7">Hydrophobin</fullName>
    </recommendedName>
</protein>
<dbReference type="EMBL" id="MU152846">
    <property type="protein sequence ID" value="KAF9440108.1"/>
    <property type="molecule type" value="Genomic_DNA"/>
</dbReference>
<feature type="signal peptide" evidence="7">
    <location>
        <begin position="1"/>
        <end position="19"/>
    </location>
</feature>
<evidence type="ECO:0000313" key="9">
    <source>
        <dbReference type="Proteomes" id="UP000807342"/>
    </source>
</evidence>
<dbReference type="InterPro" id="IPR019778">
    <property type="entry name" value="Class_I_Hydrophobin_CS"/>
</dbReference>
<evidence type="ECO:0000256" key="4">
    <source>
        <dbReference type="ARBA" id="ARBA00022525"/>
    </source>
</evidence>
<dbReference type="OrthoDB" id="4225815at2759"/>
<gene>
    <name evidence="8" type="ORF">P691DRAFT_780147</name>
</gene>
<dbReference type="Pfam" id="PF01185">
    <property type="entry name" value="Hydrophobin"/>
    <property type="match status" value="1"/>
</dbReference>
<evidence type="ECO:0000256" key="7">
    <source>
        <dbReference type="RuleBase" id="RU365009"/>
    </source>
</evidence>
<dbReference type="CDD" id="cd23507">
    <property type="entry name" value="hydrophobin_I"/>
    <property type="match status" value="1"/>
</dbReference>
<sequence>MQFKLSALVAAALATSVLAGGTPPPPPPAPASQCNTGPVQCCNSVQAANSPAASQLLGLLGVVVQDVTALVGITCTPITVIGAGGNSCSAQPVCCENNSFNGIIAIGCSPVNLNL</sequence>
<keyword evidence="9" id="KW-1185">Reference proteome</keyword>
<keyword evidence="3 7" id="KW-0134">Cell wall</keyword>
<evidence type="ECO:0000256" key="6">
    <source>
        <dbReference type="ARBA" id="ARBA00023157"/>
    </source>
</evidence>
<keyword evidence="6 7" id="KW-1015">Disulfide bond</keyword>
<dbReference type="PROSITE" id="PS00956">
    <property type="entry name" value="HYDROPHOBIN"/>
    <property type="match status" value="1"/>
</dbReference>
<comment type="similarity">
    <text evidence="2 7">Belongs to the fungal hydrophobin family.</text>
</comment>
<dbReference type="InterPro" id="IPR001338">
    <property type="entry name" value="Class_I_Hydrophobin"/>
</dbReference>
<keyword evidence="5 7" id="KW-0732">Signal</keyword>
<dbReference type="GO" id="GO:0009277">
    <property type="term" value="C:fungal-type cell wall"/>
    <property type="evidence" value="ECO:0007669"/>
    <property type="project" value="InterPro"/>
</dbReference>
<reference evidence="8" key="1">
    <citation type="submission" date="2020-11" db="EMBL/GenBank/DDBJ databases">
        <authorList>
            <consortium name="DOE Joint Genome Institute"/>
            <person name="Ahrendt S."/>
            <person name="Riley R."/>
            <person name="Andreopoulos W."/>
            <person name="Labutti K."/>
            <person name="Pangilinan J."/>
            <person name="Ruiz-Duenas F.J."/>
            <person name="Barrasa J.M."/>
            <person name="Sanchez-Garcia M."/>
            <person name="Camarero S."/>
            <person name="Miyauchi S."/>
            <person name="Serrano A."/>
            <person name="Linde D."/>
            <person name="Babiker R."/>
            <person name="Drula E."/>
            <person name="Ayuso-Fernandez I."/>
            <person name="Pacheco R."/>
            <person name="Padilla G."/>
            <person name="Ferreira P."/>
            <person name="Barriuso J."/>
            <person name="Kellner H."/>
            <person name="Castanera R."/>
            <person name="Alfaro M."/>
            <person name="Ramirez L."/>
            <person name="Pisabarro A.G."/>
            <person name="Kuo A."/>
            <person name="Tritt A."/>
            <person name="Lipzen A."/>
            <person name="He G."/>
            <person name="Yan M."/>
            <person name="Ng V."/>
            <person name="Cullen D."/>
            <person name="Martin F."/>
            <person name="Rosso M.-N."/>
            <person name="Henrissat B."/>
            <person name="Hibbett D."/>
            <person name="Martinez A.T."/>
            <person name="Grigoriev I.V."/>
        </authorList>
    </citation>
    <scope>NUCLEOTIDE SEQUENCE</scope>
    <source>
        <strain evidence="8">MF-IS2</strain>
    </source>
</reference>
<name>A0A9P6BW17_9AGAR</name>
<proteinExistence type="inferred from homology"/>
<evidence type="ECO:0000256" key="2">
    <source>
        <dbReference type="ARBA" id="ARBA00010446"/>
    </source>
</evidence>
<dbReference type="AlphaFoldDB" id="A0A9P6BW17"/>